<comment type="caution">
    <text evidence="3">The sequence shown here is derived from an EMBL/GenBank/DDBJ whole genome shotgun (WGS) entry which is preliminary data.</text>
</comment>
<dbReference type="InterPro" id="IPR003399">
    <property type="entry name" value="Mce/MlaD"/>
</dbReference>
<keyword evidence="1" id="KW-0812">Transmembrane</keyword>
<accession>A0A852W0Q5</accession>
<keyword evidence="1" id="KW-0472">Membrane</keyword>
<evidence type="ECO:0000256" key="1">
    <source>
        <dbReference type="SAM" id="Phobius"/>
    </source>
</evidence>
<gene>
    <name evidence="3" type="ORF">HDA37_002888</name>
</gene>
<dbReference type="RefSeq" id="WP_179761378.1">
    <property type="nucleotide sequence ID" value="NZ_BAAAJZ010000003.1"/>
</dbReference>
<dbReference type="PANTHER" id="PTHR33371:SF4">
    <property type="entry name" value="INTERMEMBRANE PHOSPHOLIPID TRANSPORT SYSTEM BINDING PROTEIN MLAD"/>
    <property type="match status" value="1"/>
</dbReference>
<protein>
    <submittedName>
        <fullName evidence="3">Phospholipid/cholesterol/gamma-HCH transport system substrate-binding protein</fullName>
    </submittedName>
</protein>
<name>A0A852W0Q5_PSEA5</name>
<dbReference type="InterPro" id="IPR052336">
    <property type="entry name" value="MlaD_Phospholipid_Transporter"/>
</dbReference>
<sequence>MSAPAQGTTATPRLRRRLPLWVAALAVIGLMLLSLALGLFKPQVTTLLMKLTGSQTRTIHFAANQFLFEDASKAKVAGVDSGVVSSVDPAPDGGAIVTVVVDPEVVDTVGDQPSARLRPTTLLSGLFYIDIVPGGDRTAEWTRQIPVDRTRLPTEVDDVAERLQPDALEGAKTAITQFDETLGNAGGNEALHELLAAAPGTLGPGAGVIESLRGTQPEKDLTDVVRGLQRTTGTLNREPGQLDGIVANLQDTTQVMAETSGPVADAINKLPGVLDTTDAGLERLDVSLDKLRDTAGPARPTVQELDAFLGRAEPVLADARPLVSDLRAALVDTRPLVEGLIPASEGATRVFDDLPAPLERLNGPVLDSLNTPFVGEGPFSAVDSRGVPLKDEVGHMFSNLNKTGAYVDPNGHAVSFHPGPGLGTVPGLGSVSLENMFQQIFHGTGGR</sequence>
<organism evidence="3 4">
    <name type="scientific">Pseudonocardia alni</name>
    <name type="common">Amycolata alni</name>
    <dbReference type="NCBI Taxonomy" id="33907"/>
    <lineage>
        <taxon>Bacteria</taxon>
        <taxon>Bacillati</taxon>
        <taxon>Actinomycetota</taxon>
        <taxon>Actinomycetes</taxon>
        <taxon>Pseudonocardiales</taxon>
        <taxon>Pseudonocardiaceae</taxon>
        <taxon>Pseudonocardia</taxon>
    </lineage>
</organism>
<dbReference type="Proteomes" id="UP000549695">
    <property type="component" value="Unassembled WGS sequence"/>
</dbReference>
<evidence type="ECO:0000259" key="2">
    <source>
        <dbReference type="Pfam" id="PF02470"/>
    </source>
</evidence>
<dbReference type="Pfam" id="PF02470">
    <property type="entry name" value="MlaD"/>
    <property type="match status" value="1"/>
</dbReference>
<feature type="transmembrane region" description="Helical" evidence="1">
    <location>
        <begin position="20"/>
        <end position="40"/>
    </location>
</feature>
<dbReference type="PANTHER" id="PTHR33371">
    <property type="entry name" value="INTERMEMBRANE PHOSPHOLIPID TRANSPORT SYSTEM BINDING PROTEIN MLAD-RELATED"/>
    <property type="match status" value="1"/>
</dbReference>
<dbReference type="GeneID" id="98052638"/>
<dbReference type="AlphaFoldDB" id="A0A852W0Q5"/>
<evidence type="ECO:0000313" key="4">
    <source>
        <dbReference type="Proteomes" id="UP000549695"/>
    </source>
</evidence>
<reference evidence="3 4" key="1">
    <citation type="submission" date="2020-07" db="EMBL/GenBank/DDBJ databases">
        <title>Sequencing the genomes of 1000 actinobacteria strains.</title>
        <authorList>
            <person name="Klenk H.-P."/>
        </authorList>
    </citation>
    <scope>NUCLEOTIDE SEQUENCE [LARGE SCALE GENOMIC DNA]</scope>
    <source>
        <strain evidence="3 4">DSM 44749</strain>
    </source>
</reference>
<evidence type="ECO:0000313" key="3">
    <source>
        <dbReference type="EMBL" id="NYG02603.1"/>
    </source>
</evidence>
<dbReference type="EMBL" id="JACCCZ010000001">
    <property type="protein sequence ID" value="NYG02603.1"/>
    <property type="molecule type" value="Genomic_DNA"/>
</dbReference>
<feature type="domain" description="Mce/MlaD" evidence="2">
    <location>
        <begin position="72"/>
        <end position="134"/>
    </location>
</feature>
<keyword evidence="1" id="KW-1133">Transmembrane helix</keyword>
<proteinExistence type="predicted"/>
<keyword evidence="4" id="KW-1185">Reference proteome</keyword>